<dbReference type="RefSeq" id="WP_147058289.1">
    <property type="nucleotide sequence ID" value="NZ_CP042437.1"/>
</dbReference>
<organism evidence="1 2">
    <name type="scientific">Mucilaginibacter ginsenosidivorax</name>
    <dbReference type="NCBI Taxonomy" id="862126"/>
    <lineage>
        <taxon>Bacteria</taxon>
        <taxon>Pseudomonadati</taxon>
        <taxon>Bacteroidota</taxon>
        <taxon>Sphingobacteriia</taxon>
        <taxon>Sphingobacteriales</taxon>
        <taxon>Sphingobacteriaceae</taxon>
        <taxon>Mucilaginibacter</taxon>
    </lineage>
</organism>
<name>A0A5B8W637_9SPHI</name>
<accession>A0A5B8W637</accession>
<evidence type="ECO:0000313" key="2">
    <source>
        <dbReference type="Proteomes" id="UP000321362"/>
    </source>
</evidence>
<dbReference type="EMBL" id="CP042437">
    <property type="protein sequence ID" value="QEC79059.1"/>
    <property type="molecule type" value="Genomic_DNA"/>
</dbReference>
<evidence type="ECO:0000313" key="1">
    <source>
        <dbReference type="EMBL" id="QEC79059.1"/>
    </source>
</evidence>
<protein>
    <submittedName>
        <fullName evidence="1">Uncharacterized protein</fullName>
    </submittedName>
</protein>
<sequence>MNDLQLYINNQQADLSDDSPIALTFQINNLAEVKNQQGNTSNQFKLPLTQRNRQILGFPDDVAFTTALPYSYYDARIIQDGLEIVPYGIAQLNTIEQNTASITVLSGNVDFFDAIEGKMYDMGDSTTPYGVKQPFKPYQHKWTVENVAKSQIKTDGWIWPVVDYGSLVYKVTNDNEINVRQLRPGFFIKTAIDIMLAANGYKGTGSLLSNPVYPLLIAQFSNDNFVHGADYQNQPATNGSIVYNGLNINVSRAKNSGLQPGGEIGFSNIQSDPNSHYANNRYNAKEIITVDAALTIPKFYLYGRASGDHKSSVDISIVLDTPGLPRQYLATTIFDFNDGYDAPRDSGSGGSIQAHKTYLNTAIKATDIEMGVGQQLLVEYDFHGDAPYSFTIYAGATFSITAQNETVLYGQDVQCERIFPDISQKDLLKDTLQRFGVICQTDNTTRTINFASFKDIVGNIPNAKNWTSKCLDQGKTVSFQLGGYAQVNNMKYKTDDNVLPKSFADAQIKVADKTLPATADLFESQFAPTLNRPYIGGTVAQIKMIDDTSDDNSFSIGVTPRILIDNKVPLTGKTIKFTDGDAANDMFVNDFISAPYFYKPDGEHNLCFADMPGYGQGKMLPGLKTLYYPELEKILQQTKKVIRYFLLTPRDILDLDLLIPVYLEQDSCYYYINKIDSWRKGQPTKVELVKLG</sequence>
<proteinExistence type="predicted"/>
<gene>
    <name evidence="1" type="ORF">FSB76_25050</name>
</gene>
<dbReference type="OrthoDB" id="910810at2"/>
<reference evidence="1 2" key="1">
    <citation type="journal article" date="2013" name="J. Microbiol.">
        <title>Mucilaginibacter ginsenosidivorax sp. nov., with ginsenoside converting activity isolated from sediment.</title>
        <authorList>
            <person name="Kim J.K."/>
            <person name="Choi T.E."/>
            <person name="Liu Q.M."/>
            <person name="Park H.Y."/>
            <person name="Yi T.H."/>
            <person name="Yoon M.H."/>
            <person name="Kim S.C."/>
            <person name="Im W.T."/>
        </authorList>
    </citation>
    <scope>NUCLEOTIDE SEQUENCE [LARGE SCALE GENOMIC DNA]</scope>
    <source>
        <strain evidence="1 2">KHI28</strain>
    </source>
</reference>
<dbReference type="Proteomes" id="UP000321362">
    <property type="component" value="Chromosome"/>
</dbReference>
<dbReference type="KEGG" id="mgk:FSB76_25050"/>
<keyword evidence="2" id="KW-1185">Reference proteome</keyword>
<dbReference type="AlphaFoldDB" id="A0A5B8W637"/>